<name>A0A1J4KA00_9EUKA</name>
<protein>
    <recommendedName>
        <fullName evidence="3">Alcohol acetyltransferase</fullName>
    </recommendedName>
</protein>
<reference evidence="1" key="1">
    <citation type="submission" date="2016-10" db="EMBL/GenBank/DDBJ databases">
        <authorList>
            <person name="Benchimol M."/>
            <person name="Almeida L.G."/>
            <person name="Vasconcelos A.T."/>
            <person name="Perreira-Neves A."/>
            <person name="Rosa I.A."/>
            <person name="Tasca T."/>
            <person name="Bogo M.R."/>
            <person name="de Souza W."/>
        </authorList>
    </citation>
    <scope>NUCLEOTIDE SEQUENCE [LARGE SCALE GENOMIC DNA]</scope>
    <source>
        <strain evidence="1">K</strain>
    </source>
</reference>
<dbReference type="Proteomes" id="UP000179807">
    <property type="component" value="Unassembled WGS sequence"/>
</dbReference>
<dbReference type="EMBL" id="MLAK01000686">
    <property type="protein sequence ID" value="OHT07778.1"/>
    <property type="molecule type" value="Genomic_DNA"/>
</dbReference>
<gene>
    <name evidence="1" type="ORF">TRFO_23883</name>
</gene>
<dbReference type="GeneID" id="94838134"/>
<organism evidence="1 2">
    <name type="scientific">Tritrichomonas foetus</name>
    <dbReference type="NCBI Taxonomy" id="1144522"/>
    <lineage>
        <taxon>Eukaryota</taxon>
        <taxon>Metamonada</taxon>
        <taxon>Parabasalia</taxon>
        <taxon>Tritrichomonadida</taxon>
        <taxon>Tritrichomonadidae</taxon>
        <taxon>Tritrichomonas</taxon>
    </lineage>
</organism>
<sequence length="401" mass="44964">MKLSTFEQMLSSTCVRAAVFLETIPSKEEIENRLQEFTKIYPILNSRIGDGNIYSDSKPVITETNIGDCSDLNETDFMTKVLSNIFSSCFVEFFIISRSNDKKGALLLSLCHSLCDGPIVGQMLADFVSNNNRKETVHHIPQDEVVKSLNKSEFSMQPKEYFNSSEFPQLVIPPPLPELLASKEKLYYRGICVDFDVKSILSVCHELKIRPQAFFSAADVYAICKSIKQTSPFSIVNQISVNTRRFVNVNPLMPTCYAAPVYVASSVDSQTTAKDFMIHIQKEVEREVPKYCIDHLIGYTKGQFPPAESQSLISNVGIIESDYPIWIQGGMTDIPEAARAKRGFTSHLATSKSKNGAFDAGCAVLTFLTPSCDQEFVDEMVNRISWFLKNPTEALKVKFIE</sequence>
<dbReference type="VEuPathDB" id="TrichDB:TRFO_23883"/>
<proteinExistence type="predicted"/>
<evidence type="ECO:0000313" key="1">
    <source>
        <dbReference type="EMBL" id="OHT07778.1"/>
    </source>
</evidence>
<comment type="caution">
    <text evidence="1">The sequence shown here is derived from an EMBL/GenBank/DDBJ whole genome shotgun (WGS) entry which is preliminary data.</text>
</comment>
<keyword evidence="2" id="KW-1185">Reference proteome</keyword>
<evidence type="ECO:0008006" key="3">
    <source>
        <dbReference type="Google" id="ProtNLM"/>
    </source>
</evidence>
<dbReference type="RefSeq" id="XP_068360914.1">
    <property type="nucleotide sequence ID" value="XM_068503430.1"/>
</dbReference>
<accession>A0A1J4KA00</accession>
<dbReference type="AlphaFoldDB" id="A0A1J4KA00"/>
<evidence type="ECO:0000313" key="2">
    <source>
        <dbReference type="Proteomes" id="UP000179807"/>
    </source>
</evidence>